<feature type="active site" description="Acyl-ester intermediate" evidence="14">
    <location>
        <position position="340"/>
    </location>
</feature>
<dbReference type="FunFam" id="3.90.1310.10:FF:000001">
    <property type="entry name" value="Peptidoglycan D,D-transpeptidase MrdA"/>
    <property type="match status" value="1"/>
</dbReference>
<keyword evidence="17" id="KW-0614">Plasmid</keyword>
<dbReference type="PANTHER" id="PTHR30627">
    <property type="entry name" value="PEPTIDOGLYCAN D,D-TRANSPEPTIDASE"/>
    <property type="match status" value="1"/>
</dbReference>
<keyword evidence="18" id="KW-1185">Reference proteome</keyword>
<evidence type="ECO:0000256" key="5">
    <source>
        <dbReference type="ARBA" id="ARBA00022645"/>
    </source>
</evidence>
<comment type="subcellular location">
    <subcellularLocation>
        <location evidence="14">Cell inner membrane</location>
        <topology evidence="14">Single-pass membrane protein</topology>
    </subcellularLocation>
    <subcellularLocation>
        <location evidence="2">Cell membrane</location>
    </subcellularLocation>
    <subcellularLocation>
        <location evidence="1">Membrane</location>
        <topology evidence="1">Single-pass membrane protein</topology>
    </subcellularLocation>
</comment>
<evidence type="ECO:0000256" key="2">
    <source>
        <dbReference type="ARBA" id="ARBA00004236"/>
    </source>
</evidence>
<dbReference type="InterPro" id="IPR005311">
    <property type="entry name" value="PBP_dimer"/>
</dbReference>
<evidence type="ECO:0000259" key="15">
    <source>
        <dbReference type="Pfam" id="PF00905"/>
    </source>
</evidence>
<dbReference type="Pfam" id="PF03717">
    <property type="entry name" value="PBP_dimer"/>
    <property type="match status" value="1"/>
</dbReference>
<evidence type="ECO:0000313" key="18">
    <source>
        <dbReference type="Proteomes" id="UP000326936"/>
    </source>
</evidence>
<dbReference type="GO" id="GO:0009252">
    <property type="term" value="P:peptidoglycan biosynthetic process"/>
    <property type="evidence" value="ECO:0007669"/>
    <property type="project" value="UniProtKB-UniRule"/>
</dbReference>
<comment type="caution">
    <text evidence="14">Lacks conserved residue(s) required for the propagation of feature annotation.</text>
</comment>
<evidence type="ECO:0000256" key="4">
    <source>
        <dbReference type="ARBA" id="ARBA00022519"/>
    </source>
</evidence>
<dbReference type="AlphaFoldDB" id="A0A5P9CQ43"/>
<dbReference type="PANTHER" id="PTHR30627:SF2">
    <property type="entry name" value="PEPTIDOGLYCAN D,D-TRANSPEPTIDASE MRDA"/>
    <property type="match status" value="1"/>
</dbReference>
<keyword evidence="10 14" id="KW-0573">Peptidoglycan synthesis</keyword>
<feature type="domain" description="Penicillin-binding protein dimerisation" evidence="16">
    <location>
        <begin position="76"/>
        <end position="249"/>
    </location>
</feature>
<dbReference type="GO" id="GO:0005886">
    <property type="term" value="C:plasma membrane"/>
    <property type="evidence" value="ECO:0007669"/>
    <property type="project" value="UniProtKB-SubCell"/>
</dbReference>
<protein>
    <recommendedName>
        <fullName evidence="14">Peptidoglycan D,D-transpeptidase MrdA</fullName>
        <ecNumber evidence="14">3.4.16.4</ecNumber>
    </recommendedName>
    <alternativeName>
        <fullName evidence="14">Penicillin-binding protein 2</fullName>
        <shortName evidence="14">PBP-2</shortName>
    </alternativeName>
</protein>
<comment type="catalytic activity">
    <reaction evidence="14">
        <text>Preferential cleavage: (Ac)2-L-Lys-D-Ala-|-D-Ala. Also transpeptidation of peptidyl-alanyl moieties that are N-acyl substituents of D-alanine.</text>
        <dbReference type="EC" id="3.4.16.4"/>
    </reaction>
</comment>
<dbReference type="KEGG" id="vaq:FIV01_18405"/>
<dbReference type="Proteomes" id="UP000326936">
    <property type="component" value="Plasmid pTHAF100_a"/>
</dbReference>
<comment type="function">
    <text evidence="14">Catalyzes cross-linking of the peptidoglycan cell wall.</text>
</comment>
<dbReference type="GO" id="GO:0008658">
    <property type="term" value="F:penicillin binding"/>
    <property type="evidence" value="ECO:0007669"/>
    <property type="project" value="UniProtKB-UniRule"/>
</dbReference>
<evidence type="ECO:0000256" key="7">
    <source>
        <dbReference type="ARBA" id="ARBA00022692"/>
    </source>
</evidence>
<dbReference type="GO" id="GO:0006508">
    <property type="term" value="P:proteolysis"/>
    <property type="evidence" value="ECO:0007669"/>
    <property type="project" value="UniProtKB-KW"/>
</dbReference>
<keyword evidence="9 14" id="KW-0133">Cell shape</keyword>
<dbReference type="GO" id="GO:0008360">
    <property type="term" value="P:regulation of cell shape"/>
    <property type="evidence" value="ECO:0007669"/>
    <property type="project" value="UniProtKB-KW"/>
</dbReference>
<dbReference type="Gene3D" id="3.30.1390.30">
    <property type="entry name" value="Penicillin-binding protein 2a, domain 3"/>
    <property type="match status" value="1"/>
</dbReference>
<evidence type="ECO:0000256" key="1">
    <source>
        <dbReference type="ARBA" id="ARBA00004167"/>
    </source>
</evidence>
<keyword evidence="11 14" id="KW-1133">Transmembrane helix</keyword>
<dbReference type="Gene3D" id="3.40.710.10">
    <property type="entry name" value="DD-peptidase/beta-lactamase superfamily"/>
    <property type="match status" value="1"/>
</dbReference>
<evidence type="ECO:0000256" key="10">
    <source>
        <dbReference type="ARBA" id="ARBA00022984"/>
    </source>
</evidence>
<keyword evidence="6 14" id="KW-0645">Protease</keyword>
<dbReference type="InterPro" id="IPR001460">
    <property type="entry name" value="PCN-bd_Tpept"/>
</dbReference>
<proteinExistence type="inferred from homology"/>
<keyword evidence="5 14" id="KW-0121">Carboxypeptidase</keyword>
<comment type="similarity">
    <text evidence="14">Belongs to the transpeptidase family. MrdA subfamily.</text>
</comment>
<keyword evidence="4 14" id="KW-0997">Cell inner membrane</keyword>
<geneLocation type="plasmid" evidence="18">
    <name>pthaf100_a</name>
</geneLocation>
<dbReference type="UniPathway" id="UPA00219"/>
<keyword evidence="13 14" id="KW-0961">Cell wall biogenesis/degradation</keyword>
<dbReference type="GO" id="GO:0009002">
    <property type="term" value="F:serine-type D-Ala-D-Ala carboxypeptidase activity"/>
    <property type="evidence" value="ECO:0007669"/>
    <property type="project" value="UniProtKB-UniRule"/>
</dbReference>
<keyword evidence="12 14" id="KW-0472">Membrane</keyword>
<dbReference type="GO" id="GO:0071555">
    <property type="term" value="P:cell wall organization"/>
    <property type="evidence" value="ECO:0007669"/>
    <property type="project" value="UniProtKB-KW"/>
</dbReference>
<keyword evidence="7 14" id="KW-0812">Transmembrane</keyword>
<dbReference type="NCBIfam" id="TIGR03423">
    <property type="entry name" value="pbp2_mrdA"/>
    <property type="match status" value="1"/>
</dbReference>
<accession>A0A5P9CQ43</accession>
<dbReference type="HAMAP" id="MF_02081">
    <property type="entry name" value="MrdA_transpept"/>
    <property type="match status" value="1"/>
</dbReference>
<dbReference type="InterPro" id="IPR050515">
    <property type="entry name" value="Beta-lactam/transpept"/>
</dbReference>
<keyword evidence="8 14" id="KW-0378">Hydrolase</keyword>
<dbReference type="EMBL" id="CP045351">
    <property type="protein sequence ID" value="QFT28369.1"/>
    <property type="molecule type" value="Genomic_DNA"/>
</dbReference>
<evidence type="ECO:0000259" key="16">
    <source>
        <dbReference type="Pfam" id="PF03717"/>
    </source>
</evidence>
<dbReference type="Gene3D" id="3.90.1310.10">
    <property type="entry name" value="Penicillin-binding protein 2a (Domain 2)"/>
    <property type="match status" value="1"/>
</dbReference>
<dbReference type="Pfam" id="PF00905">
    <property type="entry name" value="Transpeptidase"/>
    <property type="match status" value="1"/>
</dbReference>
<dbReference type="EC" id="3.4.16.4" evidence="14"/>
<evidence type="ECO:0000256" key="6">
    <source>
        <dbReference type="ARBA" id="ARBA00022670"/>
    </source>
</evidence>
<dbReference type="GO" id="GO:0071972">
    <property type="term" value="F:peptidoglycan L,D-transpeptidase activity"/>
    <property type="evidence" value="ECO:0007669"/>
    <property type="project" value="TreeGrafter"/>
</dbReference>
<dbReference type="InterPro" id="IPR036138">
    <property type="entry name" value="PBP_dimer_sf"/>
</dbReference>
<keyword evidence="3 14" id="KW-1003">Cell membrane</keyword>
<organism evidence="17 18">
    <name type="scientific">Vibrio aquimaris</name>
    <dbReference type="NCBI Taxonomy" id="2587862"/>
    <lineage>
        <taxon>Bacteria</taxon>
        <taxon>Pseudomonadati</taxon>
        <taxon>Pseudomonadota</taxon>
        <taxon>Gammaproteobacteria</taxon>
        <taxon>Vibrionales</taxon>
        <taxon>Vibrionaceae</taxon>
        <taxon>Vibrio</taxon>
    </lineage>
</organism>
<evidence type="ECO:0000256" key="8">
    <source>
        <dbReference type="ARBA" id="ARBA00022801"/>
    </source>
</evidence>
<comment type="pathway">
    <text evidence="14">Cell wall biogenesis; peptidoglycan biosynthesis.</text>
</comment>
<dbReference type="InterPro" id="IPR012338">
    <property type="entry name" value="Beta-lactam/transpept-like"/>
</dbReference>
<reference evidence="17 18" key="1">
    <citation type="submission" date="2019-10" db="EMBL/GenBank/DDBJ databases">
        <title>Complete genome sequence of Vibrio sp. strain THAF100, isolated from non-filtered water from the water column of tank 6 of a marine aquarium containing stony-coral fragments. Water maintained at 26 degree C.</title>
        <authorList>
            <person name="Ruckert C."/>
            <person name="Franco A."/>
            <person name="Kalinowski J."/>
            <person name="Glaeser S."/>
        </authorList>
    </citation>
    <scope>NUCLEOTIDE SEQUENCE [LARGE SCALE GENOMIC DNA]</scope>
    <source>
        <strain evidence="17 18">THAF100</strain>
        <plasmid evidence="18">pthaf100_a</plasmid>
    </source>
</reference>
<evidence type="ECO:0000256" key="3">
    <source>
        <dbReference type="ARBA" id="ARBA00022475"/>
    </source>
</evidence>
<dbReference type="InterPro" id="IPR017790">
    <property type="entry name" value="Penicillin-binding_protein_2"/>
</dbReference>
<evidence type="ECO:0000313" key="17">
    <source>
        <dbReference type="EMBL" id="QFT28369.1"/>
    </source>
</evidence>
<dbReference type="SUPFAM" id="SSF56601">
    <property type="entry name" value="beta-lactamase/transpeptidase-like"/>
    <property type="match status" value="1"/>
</dbReference>
<evidence type="ECO:0000256" key="13">
    <source>
        <dbReference type="ARBA" id="ARBA00023316"/>
    </source>
</evidence>
<evidence type="ECO:0000256" key="14">
    <source>
        <dbReference type="HAMAP-Rule" id="MF_02081"/>
    </source>
</evidence>
<evidence type="ECO:0000256" key="12">
    <source>
        <dbReference type="ARBA" id="ARBA00023136"/>
    </source>
</evidence>
<gene>
    <name evidence="17" type="primary">pbp</name>
    <name evidence="14" type="synonym">mrdA</name>
    <name evidence="17" type="ORF">FIV01_18405</name>
</gene>
<name>A0A5P9CQ43_9VIBR</name>
<feature type="transmembrane region" description="Helical" evidence="14">
    <location>
        <begin position="33"/>
        <end position="52"/>
    </location>
</feature>
<feature type="domain" description="Penicillin-binding protein transpeptidase" evidence="15">
    <location>
        <begin position="281"/>
        <end position="626"/>
    </location>
</feature>
<evidence type="ECO:0000256" key="11">
    <source>
        <dbReference type="ARBA" id="ARBA00022989"/>
    </source>
</evidence>
<dbReference type="SUPFAM" id="SSF56519">
    <property type="entry name" value="Penicillin binding protein dimerisation domain"/>
    <property type="match status" value="1"/>
</dbReference>
<evidence type="ECO:0000256" key="9">
    <source>
        <dbReference type="ARBA" id="ARBA00022960"/>
    </source>
</evidence>
<sequence length="635" mass="71769">MFTPVSKNSMKLNRCTNRLRNYDFELTLFKRRAAVAFIAMVSLCFVLVANLYKLEVDNFSYYQTRANDNRIQVLPISPPRGVIYDRNGKPVAQNIPIYVLEVVPSKVASMKDSAYRLSNYIEFSPEQRQKLTQLHRSSHKVQTIKTGLSEIEIAQFSAHQHEFPGFRVNAEMKRYYPYGESLTHIVGYVAHINDRDLERLKEEGELANYRATKIIGKLGVERYYENILHGKQGYEEVEVNNRGRVIRTLKYVPPIAGKDLVLNIDVNLQQHVYQLLGDRQGSAVVLDPTDNSVLAMASSPSYDPNPFVDGISGVEYRKLLQDPHHPLLNRATLGVYPPASTVKPFIAIAGLSEKVVSPDTVRNDHGRWQIPGSKRGSKAWRDWRRWGHGDVDVTLAIEESVDSFFYQMAYDLGIDRISDWMGMFGFGQRTGIDIFEETAANMPTREWKQRRHHQPWYKGDTVPIGIGQGYWTATPLQLAKATSVLVNHGAVTPPHLVKAVIEHGQEFNQAQTVEYAKTKEMNQVNDAYWDISLNAMRLVNQGSRGSGRRSFRGAKYCSGGKSGTAQVFGLKKDEVYNSKELSKNLLDHGLFTGFAPCENPKYVATVVIEHGNGGSKVGAPFIRNVFDYLLVEEKT</sequence>